<evidence type="ECO:0000313" key="5">
    <source>
        <dbReference type="EMBL" id="ODV98092.1"/>
    </source>
</evidence>
<dbReference type="Pfam" id="PF23413">
    <property type="entry name" value="zf_RING_Vps8_fungal"/>
    <property type="match status" value="1"/>
</dbReference>
<sequence length="1705" mass="192862">MDAMSDSGAGEELEDFDVSSSANMEIIDNGANFTNFHNNSVLSSPSATIGLSPQSCSDGDVSREISSNSIGPRKFLDERASTRIGQVLSKGYNSNVNDYRFRIEDPSASIISENSDNKLDSNSITTTAAIPGSSTGANNIQASTSTKSVKILKLKKISKLLYSEETAIQYGNPTSLTVGELICIGTSKGYIILFDYKQNLKIVLGKDSKTLECGIVTALAVSADSTYIASGFENGDIFLWNLSKPLKPALHVTAVTRQDLASGTREGHFLGNKIHQLSFVGKRHTALISSDVNGILCFHNGFKNILGAHAITKKILGKYNINNNNERGSAILASSVLPLGTSIEPTDDIGLVSVIAPRALVVISIYPELRTHFKIGRPKAINTTSNITGCLAWLPALKLSEGRKVPPKLVYCWSNVLTVLDVNYDLIKNRESDDESLLLKFENKKRWITEESIVAVQWINEKVISVLTAGHRLILINELNMAVLTSVDLLSKHILSLNLFSNNALNLAKEFYSNSFKVYRSKIFLLGKYEFFIGSLTNWADKLFDIMKNGDYIEALQESRSFYNGDNDNLVLYGLPDSVQARQDLLYDYIIKMVKGSLEYVFAGTPSTMRHIQTRDQFKTFLTIFLKICLDLKINSKEEENYYDLIFEKFKLFDFDDIFFETLEKFILKGDIVQLTPTILQQMVEYFISNNKGDELEELICLLDIKSLDIDLTVSLCRKNHLRDSLVFIWNVLLNDYITPLFDFINDIKTLFYDKDLDETRKTQLILETKKVYGYISYVLTGRQYPTERMIEIDKQRKAKLSLYYILFNGTAVGWPKGNKKLHITQDIKNEPAFPYLYLFLKFDCFEMLSSLNEAFEDDILNDDELEYGSKGDQDEFQYKVTRQYVIDVLLDLFNSNDFSTLDFTYLSIFVARNYPKFQQFVRLTDSNCETLIEHLCSYPDIKLKEDCELSLQSLLSVYHPLNIDNLISLFESAGFYDVLFNVYRSEQKFSKVLELWLFNKERLEMKKTNLTGTNYDHIYDKNSDIVNKCFELTDGNERERYEIINFVRNHFKSFINRDQANIVKVFNKYCPSLHIEILNINDDEPLVYDYLKCLFRATNGDSHLIKIDPDLKTLFIELLSKYDHKSLYKYLTESDLSKIDLENISAILKKNKAIDSLVFLLDRNNDHLRCIQEVVEYMNFLASELIKLINEDNSNLELDKIENELWDYLFLGIKICNYDDPKSSKKMNTNDLTINEQLWLMLIESTVGILRTVNNKIAKDSFSVSSTSQKILNTIKRLIQCAFTNLINSRSGDELVSGLIDNNDKGQNSDSFSIETLKPKKLSFFKIFTKFLNDSSTEITRLGDVRLILKEIFLSYSYEAVFLKLILNLVDDKIFREFEELSTLKLKGLTPKKDHCDACDKILWGNDISKEIYYSWRNDKLDSIEISQKLRSKKPEILSVANGKSFENSLAIVIFKCGHGYHSQCLNNLGVLLSALSAAKLVSAELPSEFGSYVNPNPKIYDNCNAEQLVALNSCANDVLTRLDVCKPDDLACECCALQSMNQQCFGLCKNSPSANFLDSLISDCQSLSEVNACGLPFKKNDNDEAKISRKGFRGIGGNRSRGNIKVEQKVKSVVGDRSRGTPDVKVKSTVFTEEETQRVKAQSSNNVPEAMILTEKLTSSKNNSISDTQVNASNATNSSSASCENSSSSIVASKTVNDGSNTV</sequence>
<dbReference type="STRING" id="669874.A0A1E4U279"/>
<evidence type="ECO:0000313" key="6">
    <source>
        <dbReference type="Proteomes" id="UP000094236"/>
    </source>
</evidence>
<feature type="region of interest" description="Disordered" evidence="2">
    <location>
        <begin position="1660"/>
        <end position="1705"/>
    </location>
</feature>
<dbReference type="Pfam" id="PF12816">
    <property type="entry name" value="TPR_Vps8"/>
    <property type="match status" value="1"/>
</dbReference>
<evidence type="ECO:0000256" key="1">
    <source>
        <dbReference type="ARBA" id="ARBA00009422"/>
    </source>
</evidence>
<feature type="compositionally biased region" description="Polar residues" evidence="2">
    <location>
        <begin position="1660"/>
        <end position="1672"/>
    </location>
</feature>
<evidence type="ECO:0000259" key="4">
    <source>
        <dbReference type="Pfam" id="PF25066"/>
    </source>
</evidence>
<dbReference type="InterPro" id="IPR015943">
    <property type="entry name" value="WD40/YVTN_repeat-like_dom_sf"/>
</dbReference>
<proteinExistence type="inferred from homology"/>
<accession>A0A1E4U279</accession>
<dbReference type="InterPro" id="IPR059070">
    <property type="entry name" value="TPR_VPS8_2"/>
</dbReference>
<organism evidence="5 6">
    <name type="scientific">Pachysolen tannophilus NRRL Y-2460</name>
    <dbReference type="NCBI Taxonomy" id="669874"/>
    <lineage>
        <taxon>Eukaryota</taxon>
        <taxon>Fungi</taxon>
        <taxon>Dikarya</taxon>
        <taxon>Ascomycota</taxon>
        <taxon>Saccharomycotina</taxon>
        <taxon>Pichiomycetes</taxon>
        <taxon>Pachysolenaceae</taxon>
        <taxon>Pachysolen</taxon>
    </lineage>
</organism>
<dbReference type="Gene3D" id="2.130.10.10">
    <property type="entry name" value="YVTN repeat-like/Quinoprotein amine dehydrogenase"/>
    <property type="match status" value="1"/>
</dbReference>
<dbReference type="OrthoDB" id="289913at2759"/>
<dbReference type="Pfam" id="PF23410">
    <property type="entry name" value="Beta-prop_VPS8"/>
    <property type="match status" value="1"/>
</dbReference>
<reference evidence="6" key="1">
    <citation type="submission" date="2016-05" db="EMBL/GenBank/DDBJ databases">
        <title>Comparative genomics of biotechnologically important yeasts.</title>
        <authorList>
            <consortium name="DOE Joint Genome Institute"/>
            <person name="Riley R."/>
            <person name="Haridas S."/>
            <person name="Wolfe K.H."/>
            <person name="Lopes M.R."/>
            <person name="Hittinger C.T."/>
            <person name="Goker M."/>
            <person name="Salamov A."/>
            <person name="Wisecaver J."/>
            <person name="Long T.M."/>
            <person name="Aerts A.L."/>
            <person name="Barry K."/>
            <person name="Choi C."/>
            <person name="Clum A."/>
            <person name="Coughlan A.Y."/>
            <person name="Deshpande S."/>
            <person name="Douglass A.P."/>
            <person name="Hanson S.J."/>
            <person name="Klenk H.-P."/>
            <person name="Labutti K."/>
            <person name="Lapidus A."/>
            <person name="Lindquist E."/>
            <person name="Lipzen A."/>
            <person name="Meier-Kolthoff J.P."/>
            <person name="Ohm R.A."/>
            <person name="Otillar R.P."/>
            <person name="Pangilinan J."/>
            <person name="Peng Y."/>
            <person name="Rokas A."/>
            <person name="Rosa C.A."/>
            <person name="Scheuner C."/>
            <person name="Sibirny A.A."/>
            <person name="Slot J.C."/>
            <person name="Stielow J.B."/>
            <person name="Sun H."/>
            <person name="Kurtzman C.P."/>
            <person name="Blackwell M."/>
            <person name="Grigoriev I.V."/>
            <person name="Jeffries T.W."/>
        </authorList>
    </citation>
    <scope>NUCLEOTIDE SEQUENCE [LARGE SCALE GENOMIC DNA]</scope>
    <source>
        <strain evidence="6">NRRL Y-2460</strain>
    </source>
</reference>
<dbReference type="PANTHER" id="PTHR12616">
    <property type="entry name" value="VACUOLAR PROTEIN SORTING VPS41"/>
    <property type="match status" value="1"/>
</dbReference>
<dbReference type="GO" id="GO:0034058">
    <property type="term" value="P:endosomal vesicle fusion"/>
    <property type="evidence" value="ECO:0007669"/>
    <property type="project" value="TreeGrafter"/>
</dbReference>
<dbReference type="PANTHER" id="PTHR12616:SF8">
    <property type="entry name" value="VACUOLAR PROTEIN SORTING-ASSOCIATED PROTEIN 8 HOMOLOG"/>
    <property type="match status" value="1"/>
</dbReference>
<feature type="compositionally biased region" description="Low complexity" evidence="2">
    <location>
        <begin position="1673"/>
        <end position="1695"/>
    </location>
</feature>
<feature type="compositionally biased region" description="Polar residues" evidence="2">
    <location>
        <begin position="1696"/>
        <end position="1705"/>
    </location>
</feature>
<dbReference type="InterPro" id="IPR036322">
    <property type="entry name" value="WD40_repeat_dom_sf"/>
</dbReference>
<comment type="similarity">
    <text evidence="1">Belongs to the VPS8 family.</text>
</comment>
<gene>
    <name evidence="5" type="ORF">PACTADRAFT_14567</name>
</gene>
<dbReference type="GO" id="GO:0006623">
    <property type="term" value="P:protein targeting to vacuole"/>
    <property type="evidence" value="ECO:0007669"/>
    <property type="project" value="InterPro"/>
</dbReference>
<dbReference type="Proteomes" id="UP000094236">
    <property type="component" value="Unassembled WGS sequence"/>
</dbReference>
<evidence type="ECO:0000259" key="3">
    <source>
        <dbReference type="Pfam" id="PF12816"/>
    </source>
</evidence>
<name>A0A1E4U279_PACTA</name>
<dbReference type="SUPFAM" id="SSF50978">
    <property type="entry name" value="WD40 repeat-like"/>
    <property type="match status" value="1"/>
</dbReference>
<dbReference type="GO" id="GO:0030897">
    <property type="term" value="C:HOPS complex"/>
    <property type="evidence" value="ECO:0007669"/>
    <property type="project" value="TreeGrafter"/>
</dbReference>
<dbReference type="InterPro" id="IPR025941">
    <property type="entry name" value="Vps8_central_dom"/>
</dbReference>
<evidence type="ECO:0000256" key="2">
    <source>
        <dbReference type="SAM" id="MobiDB-lite"/>
    </source>
</evidence>
<dbReference type="GO" id="GO:0005770">
    <property type="term" value="C:late endosome"/>
    <property type="evidence" value="ECO:0007669"/>
    <property type="project" value="TreeGrafter"/>
</dbReference>
<feature type="domain" description="VPS8-like TPR-like repeats" evidence="4">
    <location>
        <begin position="1207"/>
        <end position="1385"/>
    </location>
</feature>
<keyword evidence="6" id="KW-1185">Reference proteome</keyword>
<protein>
    <submittedName>
        <fullName evidence="5">Uncharacterized protein</fullName>
    </submittedName>
</protein>
<dbReference type="Pfam" id="PF25066">
    <property type="entry name" value="TPR_VPS8_2"/>
    <property type="match status" value="1"/>
</dbReference>
<dbReference type="EMBL" id="KV454011">
    <property type="protein sequence ID" value="ODV98092.1"/>
    <property type="molecule type" value="Genomic_DNA"/>
</dbReference>
<feature type="domain" description="Vacuolar protein sorting-associated protein 8 central" evidence="3">
    <location>
        <begin position="658"/>
        <end position="856"/>
    </location>
</feature>
<dbReference type="InterPro" id="IPR045111">
    <property type="entry name" value="Vps41/Vps8"/>
</dbReference>